<accession>A0AAE0ZK21</accession>
<evidence type="ECO:0000313" key="2">
    <source>
        <dbReference type="EMBL" id="KAK3770376.1"/>
    </source>
</evidence>
<proteinExistence type="predicted"/>
<dbReference type="EMBL" id="JAWDGP010003850">
    <property type="protein sequence ID" value="KAK3770376.1"/>
    <property type="molecule type" value="Genomic_DNA"/>
</dbReference>
<evidence type="ECO:0000256" key="1">
    <source>
        <dbReference type="SAM" id="MobiDB-lite"/>
    </source>
</evidence>
<dbReference type="Proteomes" id="UP001283361">
    <property type="component" value="Unassembled WGS sequence"/>
</dbReference>
<dbReference type="AlphaFoldDB" id="A0AAE0ZK21"/>
<sequence length="87" mass="9831">MEIQKYQYNINKGKRFLEEKFRQKDGETILGTFLTVWKKYGQLICCDPVSRDEIVEAIKKLNKGKAAGPDLIPPEALNENGNSATDA</sequence>
<comment type="caution">
    <text evidence="2">The sequence shown here is derived from an EMBL/GenBank/DDBJ whole genome shotgun (WGS) entry which is preliminary data.</text>
</comment>
<name>A0AAE0ZK21_9GAST</name>
<feature type="region of interest" description="Disordered" evidence="1">
    <location>
        <begin position="66"/>
        <end position="87"/>
    </location>
</feature>
<evidence type="ECO:0000313" key="3">
    <source>
        <dbReference type="Proteomes" id="UP001283361"/>
    </source>
</evidence>
<protein>
    <submittedName>
        <fullName evidence="2">Uncharacterized protein</fullName>
    </submittedName>
</protein>
<keyword evidence="3" id="KW-1185">Reference proteome</keyword>
<reference evidence="2" key="1">
    <citation type="journal article" date="2023" name="G3 (Bethesda)">
        <title>A reference genome for the long-term kleptoplast-retaining sea slug Elysia crispata morphotype clarki.</title>
        <authorList>
            <person name="Eastman K.E."/>
            <person name="Pendleton A.L."/>
            <person name="Shaikh M.A."/>
            <person name="Suttiyut T."/>
            <person name="Ogas R."/>
            <person name="Tomko P."/>
            <person name="Gavelis G."/>
            <person name="Widhalm J.R."/>
            <person name="Wisecaver J.H."/>
        </authorList>
    </citation>
    <scope>NUCLEOTIDE SEQUENCE</scope>
    <source>
        <strain evidence="2">ECLA1</strain>
    </source>
</reference>
<organism evidence="2 3">
    <name type="scientific">Elysia crispata</name>
    <name type="common">lettuce slug</name>
    <dbReference type="NCBI Taxonomy" id="231223"/>
    <lineage>
        <taxon>Eukaryota</taxon>
        <taxon>Metazoa</taxon>
        <taxon>Spiralia</taxon>
        <taxon>Lophotrochozoa</taxon>
        <taxon>Mollusca</taxon>
        <taxon>Gastropoda</taxon>
        <taxon>Heterobranchia</taxon>
        <taxon>Euthyneura</taxon>
        <taxon>Panpulmonata</taxon>
        <taxon>Sacoglossa</taxon>
        <taxon>Placobranchoidea</taxon>
        <taxon>Plakobranchidae</taxon>
        <taxon>Elysia</taxon>
    </lineage>
</organism>
<gene>
    <name evidence="2" type="ORF">RRG08_036127</name>
</gene>